<dbReference type="AlphaFoldDB" id="A0A381PNE4"/>
<name>A0A381PNE4_9ZZZZ</name>
<keyword evidence="1" id="KW-0472">Membrane</keyword>
<dbReference type="Pfam" id="PF14064">
    <property type="entry name" value="HmuY"/>
    <property type="match status" value="1"/>
</dbReference>
<keyword evidence="1" id="KW-0812">Transmembrane</keyword>
<protein>
    <submittedName>
        <fullName evidence="2">Uncharacterized protein</fullName>
    </submittedName>
</protein>
<keyword evidence="1" id="KW-1133">Transmembrane helix</keyword>
<dbReference type="EMBL" id="UINC01001016">
    <property type="protein sequence ID" value="SUZ67637.1"/>
    <property type="molecule type" value="Genomic_DNA"/>
</dbReference>
<feature type="transmembrane region" description="Helical" evidence="1">
    <location>
        <begin position="23"/>
        <end position="43"/>
    </location>
</feature>
<dbReference type="CDD" id="cd12105">
    <property type="entry name" value="HmuY"/>
    <property type="match status" value="1"/>
</dbReference>
<dbReference type="InterPro" id="IPR025921">
    <property type="entry name" value="HmuY"/>
</dbReference>
<gene>
    <name evidence="2" type="ORF">METZ01_LOCUS20491</name>
</gene>
<reference evidence="2" key="1">
    <citation type="submission" date="2018-05" db="EMBL/GenBank/DDBJ databases">
        <authorList>
            <person name="Lanie J.A."/>
            <person name="Ng W.-L."/>
            <person name="Kazmierczak K.M."/>
            <person name="Andrzejewski T.M."/>
            <person name="Davidsen T.M."/>
            <person name="Wayne K.J."/>
            <person name="Tettelin H."/>
            <person name="Glass J.I."/>
            <person name="Rusch D."/>
            <person name="Podicherti R."/>
            <person name="Tsui H.-C.T."/>
            <person name="Winkler M.E."/>
        </authorList>
    </citation>
    <scope>NUCLEOTIDE SEQUENCE</scope>
</reference>
<proteinExistence type="predicted"/>
<accession>A0A381PNE4</accession>
<organism evidence="2">
    <name type="scientific">marine metagenome</name>
    <dbReference type="NCBI Taxonomy" id="408172"/>
    <lineage>
        <taxon>unclassified sequences</taxon>
        <taxon>metagenomes</taxon>
        <taxon>ecological metagenomes</taxon>
    </lineage>
</organism>
<evidence type="ECO:0000313" key="2">
    <source>
        <dbReference type="EMBL" id="SUZ67637.1"/>
    </source>
</evidence>
<evidence type="ECO:0000256" key="1">
    <source>
        <dbReference type="SAM" id="Phobius"/>
    </source>
</evidence>
<sequence>MTMPHDSIDIEAQAEGPLRPPKAAIVIIGFLVIAAVIFVASSLRQSVPLTFYPVSVVDPQEVGEQLVGPSVFTVDGRVDDFAYFDFSSGSVVESPGPLGWDLAFQRFTILANGGPNFAGQGGLLDLGITSLDSVTTVPTNGYEVNSSGRDVSNAATARWYEYSWTSHLLTPKLTVFAVRTADSRYAVFQILSYYCPAAQAGCTTIRYRYQGAGGTAFAPHG</sequence>